<dbReference type="GO" id="GO:0003984">
    <property type="term" value="F:acetolactate synthase activity"/>
    <property type="evidence" value="ECO:0007669"/>
    <property type="project" value="TreeGrafter"/>
</dbReference>
<reference evidence="7 8" key="1">
    <citation type="submission" date="2020-08" db="EMBL/GenBank/DDBJ databases">
        <title>Complete Genome Sequence of Effusibacillus dendaii Strain skT53, Isolated from Farmland soil.</title>
        <authorList>
            <person name="Konishi T."/>
            <person name="Kawasaki H."/>
        </authorList>
    </citation>
    <scope>NUCLEOTIDE SEQUENCE [LARGE SCALE GENOMIC DNA]</scope>
    <source>
        <strain evidence="8">skT53</strain>
    </source>
</reference>
<feature type="domain" description="Thiamine pyrophosphate enzyme TPP-binding" evidence="5">
    <location>
        <begin position="420"/>
        <end position="567"/>
    </location>
</feature>
<dbReference type="GO" id="GO:0000287">
    <property type="term" value="F:magnesium ion binding"/>
    <property type="evidence" value="ECO:0007669"/>
    <property type="project" value="InterPro"/>
</dbReference>
<organism evidence="7 8">
    <name type="scientific">Effusibacillus dendaii</name>
    <dbReference type="NCBI Taxonomy" id="2743772"/>
    <lineage>
        <taxon>Bacteria</taxon>
        <taxon>Bacillati</taxon>
        <taxon>Bacillota</taxon>
        <taxon>Bacilli</taxon>
        <taxon>Bacillales</taxon>
        <taxon>Alicyclobacillaceae</taxon>
        <taxon>Effusibacillus</taxon>
    </lineage>
</organism>
<dbReference type="CDD" id="cd07035">
    <property type="entry name" value="TPP_PYR_POX_like"/>
    <property type="match status" value="1"/>
</dbReference>
<dbReference type="InterPro" id="IPR012001">
    <property type="entry name" value="Thiamin_PyroP_enz_TPP-bd_dom"/>
</dbReference>
<name>A0A7I8DCU1_9BACL</name>
<dbReference type="InterPro" id="IPR029035">
    <property type="entry name" value="DHS-like_NAD/FAD-binding_dom"/>
</dbReference>
<dbReference type="SUPFAM" id="SSF52518">
    <property type="entry name" value="Thiamin diphosphate-binding fold (THDP-binding)"/>
    <property type="match status" value="2"/>
</dbReference>
<evidence type="ECO:0000259" key="4">
    <source>
        <dbReference type="Pfam" id="PF00205"/>
    </source>
</evidence>
<dbReference type="PROSITE" id="PS00187">
    <property type="entry name" value="TPP_ENZYMES"/>
    <property type="match status" value="1"/>
</dbReference>
<dbReference type="InterPro" id="IPR045229">
    <property type="entry name" value="TPP_enz"/>
</dbReference>
<dbReference type="Pfam" id="PF02776">
    <property type="entry name" value="TPP_enzyme_N"/>
    <property type="match status" value="1"/>
</dbReference>
<dbReference type="InterPro" id="IPR029061">
    <property type="entry name" value="THDP-binding"/>
</dbReference>
<dbReference type="Pfam" id="PF02775">
    <property type="entry name" value="TPP_enzyme_C"/>
    <property type="match status" value="1"/>
</dbReference>
<dbReference type="EMBL" id="AP023366">
    <property type="protein sequence ID" value="BCJ87998.1"/>
    <property type="molecule type" value="Genomic_DNA"/>
</dbReference>
<dbReference type="InterPro" id="IPR011766">
    <property type="entry name" value="TPP_enzyme_TPP-bd"/>
</dbReference>
<evidence type="ECO:0000259" key="5">
    <source>
        <dbReference type="Pfam" id="PF02775"/>
    </source>
</evidence>
<evidence type="ECO:0000259" key="6">
    <source>
        <dbReference type="Pfam" id="PF02776"/>
    </source>
</evidence>
<evidence type="ECO:0000256" key="3">
    <source>
        <dbReference type="RuleBase" id="RU362132"/>
    </source>
</evidence>
<dbReference type="GO" id="GO:0030976">
    <property type="term" value="F:thiamine pyrophosphate binding"/>
    <property type="evidence" value="ECO:0007669"/>
    <property type="project" value="InterPro"/>
</dbReference>
<sequence>MPQFRILYIEKSDEMGVDRMLGRDVFLSALREYGVKYLFGNPGTTELPVMDGLVDYPDIEYILALHEDIAVGMAAGYAQATGKPGVVNLHVAPGLAHGLGNIYDAYKAGVPLIITAGQHESRLAIQEPALWGDLVSMVKPYTKWCWEVQKVEELPIALQRAFKVAMTEPRGPVFLSLPGDVMMQEVDAKPLPLTTIRQRNTPAREDLELAGELLLKANNPVFLIGDRVGRMNAVEETVRLAELTGAKVYGEHQSSGYNFPYRHPQHLGRCLPNGPFIRTILADADVVLMLGISSQAPLLYFAEPLVGETAKVIHIDCSEWELAKNMHVDCAILADIKSTIAALNRFLDGKISTQTEVAAAIGQRRHAIEQLKQERFRQLQKEAADTKDQVPLSPAFVMEQLNRFLDDRTFVVDESVTTGRYVHSYLDIRRPNSLISLKGGGLGYGMPAALGAQLARPDERVVAIIGDGSALYYIQSLWNAAKYQLPVVFLIVNNTSYMILKGGLQRMNGSAAQKGVYPGMDLVGPEVDLTACARSFGVEAIRAEKPEELQHALQHAFSERRPILIDCVIDRTVKVFLQ</sequence>
<dbReference type="SUPFAM" id="SSF52467">
    <property type="entry name" value="DHS-like NAD/FAD-binding domain"/>
    <property type="match status" value="1"/>
</dbReference>
<dbReference type="CDD" id="cd02002">
    <property type="entry name" value="TPP_BFDC"/>
    <property type="match status" value="1"/>
</dbReference>
<evidence type="ECO:0000256" key="1">
    <source>
        <dbReference type="ARBA" id="ARBA00007812"/>
    </source>
</evidence>
<evidence type="ECO:0000256" key="2">
    <source>
        <dbReference type="ARBA" id="ARBA00023052"/>
    </source>
</evidence>
<keyword evidence="8" id="KW-1185">Reference proteome</keyword>
<evidence type="ECO:0000313" key="7">
    <source>
        <dbReference type="EMBL" id="BCJ87998.1"/>
    </source>
</evidence>
<keyword evidence="2 3" id="KW-0786">Thiamine pyrophosphate</keyword>
<dbReference type="InterPro" id="IPR000399">
    <property type="entry name" value="TPP-bd_CS"/>
</dbReference>
<dbReference type="Pfam" id="PF00205">
    <property type="entry name" value="TPP_enzyme_M"/>
    <property type="match status" value="1"/>
</dbReference>
<comment type="similarity">
    <text evidence="1 3">Belongs to the TPP enzyme family.</text>
</comment>
<dbReference type="Gene3D" id="3.40.50.970">
    <property type="match status" value="2"/>
</dbReference>
<dbReference type="Gene3D" id="3.40.50.1220">
    <property type="entry name" value="TPP-binding domain"/>
    <property type="match status" value="1"/>
</dbReference>
<dbReference type="AlphaFoldDB" id="A0A7I8DCU1"/>
<dbReference type="GO" id="GO:0050660">
    <property type="term" value="F:flavin adenine dinucleotide binding"/>
    <property type="evidence" value="ECO:0007669"/>
    <property type="project" value="TreeGrafter"/>
</dbReference>
<protein>
    <submittedName>
        <fullName evidence="7">Benzoylformate decarboxylase</fullName>
    </submittedName>
</protein>
<dbReference type="InterPro" id="IPR012000">
    <property type="entry name" value="Thiamin_PyroP_enz_cen_dom"/>
</dbReference>
<feature type="domain" description="Thiamine pyrophosphate enzyme N-terminal TPP-binding" evidence="6">
    <location>
        <begin position="22"/>
        <end position="123"/>
    </location>
</feature>
<feature type="domain" description="Thiamine pyrophosphate enzyme central" evidence="4">
    <location>
        <begin position="210"/>
        <end position="343"/>
    </location>
</feature>
<gene>
    <name evidence="7" type="primary">mdlC</name>
    <name evidence="7" type="ORF">skT53_29830</name>
</gene>
<dbReference type="PANTHER" id="PTHR18968">
    <property type="entry name" value="THIAMINE PYROPHOSPHATE ENZYMES"/>
    <property type="match status" value="1"/>
</dbReference>
<accession>A0A7I8DCU1</accession>
<dbReference type="Proteomes" id="UP000593802">
    <property type="component" value="Chromosome"/>
</dbReference>
<proteinExistence type="inferred from homology"/>
<evidence type="ECO:0000313" key="8">
    <source>
        <dbReference type="Proteomes" id="UP000593802"/>
    </source>
</evidence>
<dbReference type="KEGG" id="eff:skT53_29830"/>